<organism evidence="1 2">
    <name type="scientific">Pyropia yezoensis</name>
    <name type="common">Susabi-nori</name>
    <name type="synonym">Porphyra yezoensis</name>
    <dbReference type="NCBI Taxonomy" id="2788"/>
    <lineage>
        <taxon>Eukaryota</taxon>
        <taxon>Rhodophyta</taxon>
        <taxon>Bangiophyceae</taxon>
        <taxon>Bangiales</taxon>
        <taxon>Bangiaceae</taxon>
        <taxon>Pyropia</taxon>
    </lineage>
</organism>
<protein>
    <submittedName>
        <fullName evidence="1">Uncharacterized protein</fullName>
    </submittedName>
</protein>
<accession>A0ACC3BTQ7</accession>
<dbReference type="EMBL" id="CM020618">
    <property type="protein sequence ID" value="KAK1860983.1"/>
    <property type="molecule type" value="Genomic_DNA"/>
</dbReference>
<comment type="caution">
    <text evidence="1">The sequence shown here is derived from an EMBL/GenBank/DDBJ whole genome shotgun (WGS) entry which is preliminary data.</text>
</comment>
<dbReference type="Proteomes" id="UP000798662">
    <property type="component" value="Chromosome 1"/>
</dbReference>
<sequence>MAAGLLWNFSDAAKRAWWTLRGRRRWPGRDLLQSQRRLRQPDPDGVIPPPDYNVIFRPTPDSALTAVSRMYDDLERFWERAVLLAFTTDWKGEGSDSMRNPLLYLLASVGRGKTMFLREAAKYVCIAAERNRALQGAVVMGVSFNGSFPLLPEELECVNFVGGHYLLLYVRILFCELAFFGAAPADAFAHFVMQLYDELYAGRFSVGDVRREVRALIRSRARRGGPRSKLVLFVDEINNVLTSQVGASVCASYGMDLRYPLRSESCSLTDLVGGVSIMTSLEAGLMLAEQTASGRAALVVQEIEPPPFRLLVSLMFLALSQRPRDPRDFENLTMSVGSKRATMKLMECAEIYALAAGSTWRTAIVVCIMLSQAKELDFLDIMQAVDIRSSSGLLQPASTNGLPKDLWSTTPTFRDAVLSSTILSQKVVADAFVLPKASRSEASAAATLPPGTKPATWPDVTGDDKTREEVARKQYALGWLRKEEDLRYGDVRALGFITAGGDKVFQPELTCASLTKAVSEPREPSELWEPFKSIMQVVSKKDKFQYDEAAAVETDRALQKLIGARWEQFFLKWEHMHSIARRSHAPKYSAIKLRDLYGGGATYVGKSNLLQDKRVNAAVAHTEVKKLRGAAVSDGDRLETVAELLSGSYSHEERCKTVYELPTNCPCFDGAIFFKALDGDGEAVIWVQLRIRGATALPASNIPAILTALNERKAELIKMFGGHEQYDYWLPRSCYLYVLDNDLADAGDIVEGGDWTNRSIIRTRGDLFDLFGRTFGSAGRLVRLLGEAGIGVE</sequence>
<proteinExistence type="predicted"/>
<evidence type="ECO:0000313" key="2">
    <source>
        <dbReference type="Proteomes" id="UP000798662"/>
    </source>
</evidence>
<reference evidence="1" key="1">
    <citation type="submission" date="2019-11" db="EMBL/GenBank/DDBJ databases">
        <title>Nori genome reveals adaptations in red seaweeds to the harsh intertidal environment.</title>
        <authorList>
            <person name="Wang D."/>
            <person name="Mao Y."/>
        </authorList>
    </citation>
    <scope>NUCLEOTIDE SEQUENCE</scope>
    <source>
        <tissue evidence="1">Gametophyte</tissue>
    </source>
</reference>
<evidence type="ECO:0000313" key="1">
    <source>
        <dbReference type="EMBL" id="KAK1860983.1"/>
    </source>
</evidence>
<name>A0ACC3BTQ7_PYRYE</name>
<keyword evidence="2" id="KW-1185">Reference proteome</keyword>
<gene>
    <name evidence="1" type="ORF">I4F81_003569</name>
</gene>